<evidence type="ECO:0000313" key="2">
    <source>
        <dbReference type="EMBL" id="KFO37286.1"/>
    </source>
</evidence>
<gene>
    <name evidence="2" type="ORF">H920_01268</name>
</gene>
<evidence type="ECO:0000313" key="3">
    <source>
        <dbReference type="Proteomes" id="UP000028990"/>
    </source>
</evidence>
<feature type="region of interest" description="Disordered" evidence="1">
    <location>
        <begin position="91"/>
        <end position="147"/>
    </location>
</feature>
<organism evidence="2 3">
    <name type="scientific">Fukomys damarensis</name>
    <name type="common">Damaraland mole rat</name>
    <name type="synonym">Cryptomys damarensis</name>
    <dbReference type="NCBI Taxonomy" id="885580"/>
    <lineage>
        <taxon>Eukaryota</taxon>
        <taxon>Metazoa</taxon>
        <taxon>Chordata</taxon>
        <taxon>Craniata</taxon>
        <taxon>Vertebrata</taxon>
        <taxon>Euteleostomi</taxon>
        <taxon>Mammalia</taxon>
        <taxon>Eutheria</taxon>
        <taxon>Euarchontoglires</taxon>
        <taxon>Glires</taxon>
        <taxon>Rodentia</taxon>
        <taxon>Hystricomorpha</taxon>
        <taxon>Bathyergidae</taxon>
        <taxon>Fukomys</taxon>
    </lineage>
</organism>
<protein>
    <submittedName>
        <fullName evidence="2">Uncharacterized protein</fullName>
    </submittedName>
</protein>
<dbReference type="AlphaFoldDB" id="A0A091ENS2"/>
<keyword evidence="3" id="KW-1185">Reference proteome</keyword>
<dbReference type="EMBL" id="KN120969">
    <property type="protein sequence ID" value="KFO37286.1"/>
    <property type="molecule type" value="Genomic_DNA"/>
</dbReference>
<sequence length="147" mass="16119">MTPRGSSPQISLLKATRACKKEGGPAQGSPERPPGIRVPRTLARSGRALVSLPPAQRFSPRSQTQPYGSHYTSPRRLVARLNFPATKAIYRRRKRRSQSGAPANVLRRATAQARRLSTGKVARVRRRLPASPLGDVSALRRRALPSP</sequence>
<feature type="compositionally biased region" description="Polar residues" evidence="1">
    <location>
        <begin position="59"/>
        <end position="72"/>
    </location>
</feature>
<proteinExistence type="predicted"/>
<accession>A0A091ENS2</accession>
<evidence type="ECO:0000256" key="1">
    <source>
        <dbReference type="SAM" id="MobiDB-lite"/>
    </source>
</evidence>
<feature type="region of interest" description="Disordered" evidence="1">
    <location>
        <begin position="17"/>
        <end position="73"/>
    </location>
</feature>
<reference evidence="2 3" key="1">
    <citation type="submission" date="2013-11" db="EMBL/GenBank/DDBJ databases">
        <title>The Damaraland mole rat (Fukomys damarensis) genome and evolution of African mole rats.</title>
        <authorList>
            <person name="Gladyshev V.N."/>
            <person name="Fang X."/>
        </authorList>
    </citation>
    <scope>NUCLEOTIDE SEQUENCE [LARGE SCALE GENOMIC DNA]</scope>
    <source>
        <tissue evidence="2">Liver</tissue>
    </source>
</reference>
<dbReference type="Proteomes" id="UP000028990">
    <property type="component" value="Unassembled WGS sequence"/>
</dbReference>
<name>A0A091ENS2_FUKDA</name>